<comment type="caution">
    <text evidence="1">The sequence shown here is derived from an EMBL/GenBank/DDBJ whole genome shotgun (WGS) entry which is preliminary data.</text>
</comment>
<reference evidence="1" key="1">
    <citation type="journal article" date="2014" name="Front. Microbiol.">
        <title>High frequency of phylogenetically diverse reductive dehalogenase-homologous genes in deep subseafloor sedimentary metagenomes.</title>
        <authorList>
            <person name="Kawai M."/>
            <person name="Futagami T."/>
            <person name="Toyoda A."/>
            <person name="Takaki Y."/>
            <person name="Nishi S."/>
            <person name="Hori S."/>
            <person name="Arai W."/>
            <person name="Tsubouchi T."/>
            <person name="Morono Y."/>
            <person name="Uchiyama I."/>
            <person name="Ito T."/>
            <person name="Fujiyama A."/>
            <person name="Inagaki F."/>
            <person name="Takami H."/>
        </authorList>
    </citation>
    <scope>NUCLEOTIDE SEQUENCE</scope>
    <source>
        <strain evidence="1">Expedition CK06-06</strain>
    </source>
</reference>
<dbReference type="EMBL" id="BARS01031186">
    <property type="protein sequence ID" value="GAG28135.1"/>
    <property type="molecule type" value="Genomic_DNA"/>
</dbReference>
<organism evidence="1">
    <name type="scientific">marine sediment metagenome</name>
    <dbReference type="NCBI Taxonomy" id="412755"/>
    <lineage>
        <taxon>unclassified sequences</taxon>
        <taxon>metagenomes</taxon>
        <taxon>ecological metagenomes</taxon>
    </lineage>
</organism>
<feature type="non-terminal residue" evidence="1">
    <location>
        <position position="262"/>
    </location>
</feature>
<evidence type="ECO:0000313" key="1">
    <source>
        <dbReference type="EMBL" id="GAG28135.1"/>
    </source>
</evidence>
<gene>
    <name evidence="1" type="ORF">S01H1_48559</name>
</gene>
<accession>X0WBV8</accession>
<protein>
    <submittedName>
        <fullName evidence="1">Uncharacterized protein</fullName>
    </submittedName>
</protein>
<feature type="non-terminal residue" evidence="1">
    <location>
        <position position="1"/>
    </location>
</feature>
<dbReference type="InterPro" id="IPR013783">
    <property type="entry name" value="Ig-like_fold"/>
</dbReference>
<proteinExistence type="predicted"/>
<sequence>SPANNTINTTDNTPDFTFNITDNLASTLDCTLWLDNGTEIAYGNNASVLNTTSTTITANTSLANNDYWWWINCSDGVNTNISEKRNISINVEGEIYYVRPAGGNYGGENGSSYENAWDGLENVVWGSGGVGAGDTLYVCGLHLRTWDGIGDHVAFRASSTIEVQSGASGSVVTIRGDYSGDPGEIWTPYIFSHEAWVDEGSNVYSITLPTANHGSDWYFEDVAAGGSFVLLDPVADLETCQSTAGSHYAASYTSGNTLYVHT</sequence>
<name>X0WBV8_9ZZZZ</name>
<dbReference type="AlphaFoldDB" id="X0WBV8"/>
<dbReference type="Gene3D" id="2.60.40.10">
    <property type="entry name" value="Immunoglobulins"/>
    <property type="match status" value="1"/>
</dbReference>